<dbReference type="AlphaFoldDB" id="A0A0N4YXQ1"/>
<dbReference type="WBParaSite" id="NBR_0002202301-mRNA-1">
    <property type="protein sequence ID" value="NBR_0002202301-mRNA-1"/>
    <property type="gene ID" value="NBR_0002202301"/>
</dbReference>
<protein>
    <submittedName>
        <fullName evidence="3">Transposase</fullName>
    </submittedName>
</protein>
<dbReference type="Proteomes" id="UP000271162">
    <property type="component" value="Unassembled WGS sequence"/>
</dbReference>
<accession>A0A0N4YXQ1</accession>
<organism evidence="3">
    <name type="scientific">Nippostrongylus brasiliensis</name>
    <name type="common">Rat hookworm</name>
    <dbReference type="NCBI Taxonomy" id="27835"/>
    <lineage>
        <taxon>Eukaryota</taxon>
        <taxon>Metazoa</taxon>
        <taxon>Ecdysozoa</taxon>
        <taxon>Nematoda</taxon>
        <taxon>Chromadorea</taxon>
        <taxon>Rhabditida</taxon>
        <taxon>Rhabditina</taxon>
        <taxon>Rhabditomorpha</taxon>
        <taxon>Strongyloidea</taxon>
        <taxon>Heligmosomidae</taxon>
        <taxon>Nippostrongylus</taxon>
    </lineage>
</organism>
<gene>
    <name evidence="1" type="ORF">NBR_LOCUS22024</name>
</gene>
<dbReference type="EMBL" id="UYSL01027259">
    <property type="protein sequence ID" value="VDL86559.1"/>
    <property type="molecule type" value="Genomic_DNA"/>
</dbReference>
<evidence type="ECO:0000313" key="3">
    <source>
        <dbReference type="WBParaSite" id="NBR_0002202301-mRNA-1"/>
    </source>
</evidence>
<proteinExistence type="predicted"/>
<name>A0A0N4YXQ1_NIPBR</name>
<keyword evidence="2" id="KW-1185">Reference proteome</keyword>
<reference evidence="3" key="1">
    <citation type="submission" date="2017-02" db="UniProtKB">
        <authorList>
            <consortium name="WormBaseParasite"/>
        </authorList>
    </citation>
    <scope>IDENTIFICATION</scope>
</reference>
<reference evidence="1 2" key="2">
    <citation type="submission" date="2018-11" db="EMBL/GenBank/DDBJ databases">
        <authorList>
            <consortium name="Pathogen Informatics"/>
        </authorList>
    </citation>
    <scope>NUCLEOTIDE SEQUENCE [LARGE SCALE GENOMIC DNA]</scope>
</reference>
<sequence length="47" mass="5789">MQMVNTKNHNQWWCHVTRRKIEIRSDRLSVTELIRSLLRRNHMLSSL</sequence>
<evidence type="ECO:0000313" key="2">
    <source>
        <dbReference type="Proteomes" id="UP000271162"/>
    </source>
</evidence>
<evidence type="ECO:0000313" key="1">
    <source>
        <dbReference type="EMBL" id="VDL86559.1"/>
    </source>
</evidence>